<evidence type="ECO:0000256" key="1">
    <source>
        <dbReference type="SAM" id="MobiDB-lite"/>
    </source>
</evidence>
<feature type="compositionally biased region" description="Low complexity" evidence="1">
    <location>
        <begin position="51"/>
        <end position="63"/>
    </location>
</feature>
<dbReference type="Proteomes" id="UP000823399">
    <property type="component" value="Unassembled WGS sequence"/>
</dbReference>
<feature type="region of interest" description="Disordered" evidence="1">
    <location>
        <begin position="173"/>
        <end position="208"/>
    </location>
</feature>
<evidence type="ECO:0000313" key="3">
    <source>
        <dbReference type="EMBL" id="KAG2079871.1"/>
    </source>
</evidence>
<dbReference type="Pfam" id="PF20149">
    <property type="entry name" value="DUF6532"/>
    <property type="match status" value="1"/>
</dbReference>
<gene>
    <name evidence="3" type="ORF">F5147DRAFT_661610</name>
</gene>
<organism evidence="3 4">
    <name type="scientific">Suillus discolor</name>
    <dbReference type="NCBI Taxonomy" id="1912936"/>
    <lineage>
        <taxon>Eukaryota</taxon>
        <taxon>Fungi</taxon>
        <taxon>Dikarya</taxon>
        <taxon>Basidiomycota</taxon>
        <taxon>Agaricomycotina</taxon>
        <taxon>Agaricomycetes</taxon>
        <taxon>Agaricomycetidae</taxon>
        <taxon>Boletales</taxon>
        <taxon>Suillineae</taxon>
        <taxon>Suillaceae</taxon>
        <taxon>Suillus</taxon>
    </lineage>
</organism>
<reference evidence="3" key="1">
    <citation type="journal article" date="2020" name="New Phytol.">
        <title>Comparative genomics reveals dynamic genome evolution in host specialist ectomycorrhizal fungi.</title>
        <authorList>
            <person name="Lofgren L.A."/>
            <person name="Nguyen N.H."/>
            <person name="Vilgalys R."/>
            <person name="Ruytinx J."/>
            <person name="Liao H.L."/>
            <person name="Branco S."/>
            <person name="Kuo A."/>
            <person name="LaButti K."/>
            <person name="Lipzen A."/>
            <person name="Andreopoulos W."/>
            <person name="Pangilinan J."/>
            <person name="Riley R."/>
            <person name="Hundley H."/>
            <person name="Na H."/>
            <person name="Barry K."/>
            <person name="Grigoriev I.V."/>
            <person name="Stajich J.E."/>
            <person name="Kennedy P.G."/>
        </authorList>
    </citation>
    <scope>NUCLEOTIDE SEQUENCE</scope>
    <source>
        <strain evidence="3">FC423</strain>
    </source>
</reference>
<protein>
    <recommendedName>
        <fullName evidence="2">DUF6532 domain-containing protein</fullName>
    </recommendedName>
</protein>
<feature type="region of interest" description="Disordered" evidence="1">
    <location>
        <begin position="1"/>
        <end position="75"/>
    </location>
</feature>
<evidence type="ECO:0000259" key="2">
    <source>
        <dbReference type="Pfam" id="PF20149"/>
    </source>
</evidence>
<dbReference type="RefSeq" id="XP_041284075.1">
    <property type="nucleotide sequence ID" value="XM_041434720.1"/>
</dbReference>
<keyword evidence="4" id="KW-1185">Reference proteome</keyword>
<feature type="domain" description="DUF6532" evidence="2">
    <location>
        <begin position="242"/>
        <end position="433"/>
    </location>
</feature>
<dbReference type="EMBL" id="JABBWM010000643">
    <property type="protein sequence ID" value="KAG2079871.1"/>
    <property type="molecule type" value="Genomic_DNA"/>
</dbReference>
<sequence>MHLVITDSGQFPDAQAGMRAQPLARVPKKHGAAQLFDSESDDFGPEGSDGGLSDSDSSGAQSDVNPEESDDGILGLDPKKLKAMLDYEVSHSGLNLLDMKTHQQGSVRVKQTVSHSSRNLVQIALPRQSDDDALAEEHITINPEVEETNKSVPHYRVSNHNGLSKMVKGALRGGKQLQKQEQERPTWQSPKDSIDDTISEGPPAVRSREDDWPVACRIVYSGSGKVNLTEQQPHIQEMLRAAITSLHEHILFENSYPELQQQRKLMANILMSCTKDGEDFDAVRNRLAKDSKYPEGRIGSIRGNIRKAAQAHVATHYGLTKGADEQVSHLLKNNTYIYPVNAKGDLVRMKPSQAPAILDTIEDAFFNDELGAGVKWHDHLTSILDDHPEEVELPVAMVALASTVMTQLKYSSEKYDRDFNSDIYGGIYRKLVMSSNMVDSRICLTAVWYYSGSKRKADEPSTMETLMFLNIEDMADE</sequence>
<accession>A0A9P7EPU0</accession>
<comment type="caution">
    <text evidence="3">The sequence shown here is derived from an EMBL/GenBank/DDBJ whole genome shotgun (WGS) entry which is preliminary data.</text>
</comment>
<name>A0A9P7EPU0_9AGAM</name>
<dbReference type="InterPro" id="IPR045341">
    <property type="entry name" value="DUF6532"/>
</dbReference>
<dbReference type="AlphaFoldDB" id="A0A9P7EPU0"/>
<dbReference type="GeneID" id="64696979"/>
<evidence type="ECO:0000313" key="4">
    <source>
        <dbReference type="Proteomes" id="UP000823399"/>
    </source>
</evidence>
<dbReference type="OrthoDB" id="2651384at2759"/>
<proteinExistence type="predicted"/>